<dbReference type="GO" id="GO:0005829">
    <property type="term" value="C:cytosol"/>
    <property type="evidence" value="ECO:0007669"/>
    <property type="project" value="TreeGrafter"/>
</dbReference>
<dbReference type="GO" id="GO:0020037">
    <property type="term" value="F:heme binding"/>
    <property type="evidence" value="ECO:0007669"/>
    <property type="project" value="InterPro"/>
</dbReference>
<dbReference type="InterPro" id="IPR006314">
    <property type="entry name" value="Dyp_peroxidase"/>
</dbReference>
<dbReference type="Proteomes" id="UP000595663">
    <property type="component" value="Chromosome"/>
</dbReference>
<dbReference type="PROSITE" id="PS51404">
    <property type="entry name" value="DYP_PEROXIDASE"/>
    <property type="match status" value="1"/>
</dbReference>
<organism evidence="9 10">
    <name type="scientific">Amphritea japonica ATCC BAA-1530</name>
    <dbReference type="NCBI Taxonomy" id="1278309"/>
    <lineage>
        <taxon>Bacteria</taxon>
        <taxon>Pseudomonadati</taxon>
        <taxon>Pseudomonadota</taxon>
        <taxon>Gammaproteobacteria</taxon>
        <taxon>Oceanospirillales</taxon>
        <taxon>Oceanospirillaceae</taxon>
        <taxon>Amphritea</taxon>
    </lineage>
</organism>
<dbReference type="GO" id="GO:0004601">
    <property type="term" value="F:peroxidase activity"/>
    <property type="evidence" value="ECO:0007669"/>
    <property type="project" value="UniProtKB-KW"/>
</dbReference>
<dbReference type="Pfam" id="PF20628">
    <property type="entry name" value="Dyp_perox_C"/>
    <property type="match status" value="1"/>
</dbReference>
<feature type="domain" description="Dyp-type peroxidase C-terminal" evidence="8">
    <location>
        <begin position="143"/>
        <end position="304"/>
    </location>
</feature>
<evidence type="ECO:0000259" key="8">
    <source>
        <dbReference type="Pfam" id="PF20628"/>
    </source>
</evidence>
<protein>
    <submittedName>
        <fullName evidence="9">Iron-dependent peroxidase</fullName>
    </submittedName>
</protein>
<keyword evidence="2 9" id="KW-0575">Peroxidase</keyword>
<comment type="similarity">
    <text evidence="6">Belongs to the DyP-type peroxidase family.</text>
</comment>
<feature type="domain" description="Dyp-type peroxidase N-terminal" evidence="7">
    <location>
        <begin position="9"/>
        <end position="140"/>
    </location>
</feature>
<evidence type="ECO:0000256" key="6">
    <source>
        <dbReference type="ARBA" id="ARBA00025737"/>
    </source>
</evidence>
<name>A0A7R6P1Q2_9GAMM</name>
<dbReference type="SUPFAM" id="SSF54909">
    <property type="entry name" value="Dimeric alpha+beta barrel"/>
    <property type="match status" value="1"/>
</dbReference>
<dbReference type="Pfam" id="PF04261">
    <property type="entry name" value="Dyp_perox_N"/>
    <property type="match status" value="1"/>
</dbReference>
<reference evidence="9 10" key="1">
    <citation type="journal article" date="2008" name="Int. J. Syst. Evol. Microbiol.">
        <title>Amphritea japonica sp. nov. and Amphritea balenae sp. nov., isolated from the sediment adjacent to sperm whale carcasses off Kagoshima, Japan.</title>
        <authorList>
            <person name="Miyazaki M."/>
            <person name="Nogi Y."/>
            <person name="Fujiwara Y."/>
            <person name="Kawato M."/>
            <person name="Nagahama T."/>
            <person name="Kubokawa K."/>
            <person name="Horikoshi K."/>
        </authorList>
    </citation>
    <scope>NUCLEOTIDE SEQUENCE [LARGE SCALE GENOMIC DNA]</scope>
    <source>
        <strain evidence="9 10">ATCC BAA-1530</strain>
    </source>
</reference>
<dbReference type="AlphaFoldDB" id="A0A7R6P1Q2"/>
<dbReference type="KEGG" id="ajp:AMJAP_0951"/>
<comment type="cofactor">
    <cofactor evidence="1">
        <name>heme b</name>
        <dbReference type="ChEBI" id="CHEBI:60344"/>
    </cofactor>
</comment>
<evidence type="ECO:0000256" key="4">
    <source>
        <dbReference type="ARBA" id="ARBA00023002"/>
    </source>
</evidence>
<evidence type="ECO:0000256" key="2">
    <source>
        <dbReference type="ARBA" id="ARBA00022559"/>
    </source>
</evidence>
<keyword evidence="3" id="KW-0479">Metal-binding</keyword>
<evidence type="ECO:0000313" key="9">
    <source>
        <dbReference type="EMBL" id="BBB25548.1"/>
    </source>
</evidence>
<dbReference type="InterPro" id="IPR011008">
    <property type="entry name" value="Dimeric_a/b-barrel"/>
</dbReference>
<dbReference type="NCBIfam" id="TIGR01413">
    <property type="entry name" value="Dyp_perox_fam"/>
    <property type="match status" value="1"/>
</dbReference>
<proteinExistence type="inferred from homology"/>
<dbReference type="GO" id="GO:0046872">
    <property type="term" value="F:metal ion binding"/>
    <property type="evidence" value="ECO:0007669"/>
    <property type="project" value="UniProtKB-KW"/>
</dbReference>
<dbReference type="InterPro" id="IPR048327">
    <property type="entry name" value="Dyp_perox_N"/>
</dbReference>
<accession>A0A7R6P1Q2</accession>
<evidence type="ECO:0000256" key="5">
    <source>
        <dbReference type="ARBA" id="ARBA00023004"/>
    </source>
</evidence>
<dbReference type="EMBL" id="AP014545">
    <property type="protein sequence ID" value="BBB25548.1"/>
    <property type="molecule type" value="Genomic_DNA"/>
</dbReference>
<keyword evidence="5" id="KW-0408">Iron</keyword>
<evidence type="ECO:0000259" key="7">
    <source>
        <dbReference type="Pfam" id="PF04261"/>
    </source>
</evidence>
<evidence type="ECO:0000256" key="1">
    <source>
        <dbReference type="ARBA" id="ARBA00001970"/>
    </source>
</evidence>
<dbReference type="InterPro" id="IPR048328">
    <property type="entry name" value="Dyp_perox_C"/>
</dbReference>
<keyword evidence="4" id="KW-0560">Oxidoreductase</keyword>
<sequence length="311" mass="34714">MEIDMACFQSGVIAEANTDALFITLNVAPTTDAIVNLRQVLSGIPATELSFRQRYPEADFHITAAIGSEFWDRMSPDQRPAELVPFPALNNQLLVAPHTPVDLLLHIRSERHDLNYEAAVLVLSRLADSVMLDQEVHGFRYLDSRDLTGFVDGTENPQGAHRAEVALVGDEDLVFNGGSYIHLQRYEHDLEAWNRITVKQQEDIIGRTKADNKEYAGADKALSSHTKRTSLKDTEGRSVEILRHSMPYGNLTHKGLMFASYGRSPQPFTQMLESMLLGDGSGNHDHLLHYSQAVTGQAFFAPSIEWLESLL</sequence>
<dbReference type="PANTHER" id="PTHR30521:SF0">
    <property type="entry name" value="DYP-TYPE PEROXIDASE FAMILY PROTEIN"/>
    <property type="match status" value="1"/>
</dbReference>
<keyword evidence="10" id="KW-1185">Reference proteome</keyword>
<gene>
    <name evidence="9" type="ORF">AMJAP_0951</name>
</gene>
<evidence type="ECO:0000313" key="10">
    <source>
        <dbReference type="Proteomes" id="UP000595663"/>
    </source>
</evidence>
<evidence type="ECO:0000256" key="3">
    <source>
        <dbReference type="ARBA" id="ARBA00022723"/>
    </source>
</evidence>
<dbReference type="PANTHER" id="PTHR30521">
    <property type="entry name" value="DEFERROCHELATASE/PEROXIDASE"/>
    <property type="match status" value="1"/>
</dbReference>